<feature type="domain" description="Thiamine pyrophosphate enzyme N-terminal TPP-binding" evidence="6">
    <location>
        <begin position="12"/>
        <end position="129"/>
    </location>
</feature>
<feature type="domain" description="Thiamine pyrophosphate enzyme TPP-binding" evidence="5">
    <location>
        <begin position="389"/>
        <end position="528"/>
    </location>
</feature>
<sequence length="538" mass="57277">MQDNSPEVEATNGSELLVSQLVAEGVEVVFGIPGIHLMHALDAIYREPGLDFITTRHEQATTYMADGYSRVTGKPGVAMVVPGPGVYNAASGLATAWACSSPVMMIAGQVEQHGLGLGLGLTHEIHDQLEVVRPITKSCERLEDVEDMAAAVRRGFAVMTDGRTRPVEIEVSPELFAAPVNASVIIPTEPLRHAPDPELVGRAADLLAKASNPMLVGGAGVVLSDASASFTAVAEFLQAAVVNTREGKGCIDERHPLFAGTAWVNRRLRPVIDAADVVLAVGTRCQGLKLGPHQTLIHIDVDPNEFGKHGSPTLAIESDAQRALDLLIETLEARGDRKPSRGNELQLIRAGIDLEFQAVGPQHEMVSALRAALPEDGVLATGTTTVGYMCHLAFPVYQPRTYITSSYMGTLGYCFPTALGAKVGRPDLPVVSINGDGGFLFCASELATAVQYGINVVTVVFNDSAYGNTNRDQMENFGGRIIGTDLVNPDFVKFAESFGAVGVRVHTPDALRGAIVEGLADDRPVVIEMPMDRLPSLF</sequence>
<dbReference type="PANTHER" id="PTHR18968">
    <property type="entry name" value="THIAMINE PYROPHOSPHATE ENZYMES"/>
    <property type="match status" value="1"/>
</dbReference>
<comment type="similarity">
    <text evidence="1 3">Belongs to the TPP enzyme family.</text>
</comment>
<accession>A0A6J7J7Y6</accession>
<dbReference type="GO" id="GO:0009097">
    <property type="term" value="P:isoleucine biosynthetic process"/>
    <property type="evidence" value="ECO:0007669"/>
    <property type="project" value="TreeGrafter"/>
</dbReference>
<dbReference type="EMBL" id="CAFBNJ010000001">
    <property type="protein sequence ID" value="CAB4938674.1"/>
    <property type="molecule type" value="Genomic_DNA"/>
</dbReference>
<evidence type="ECO:0000313" key="10">
    <source>
        <dbReference type="EMBL" id="CAB4692220.1"/>
    </source>
</evidence>
<dbReference type="Gene3D" id="3.40.50.970">
    <property type="match status" value="2"/>
</dbReference>
<dbReference type="SUPFAM" id="SSF52467">
    <property type="entry name" value="DHS-like NAD/FAD-binding domain"/>
    <property type="match status" value="1"/>
</dbReference>
<dbReference type="GO" id="GO:0050660">
    <property type="term" value="F:flavin adenine dinucleotide binding"/>
    <property type="evidence" value="ECO:0007669"/>
    <property type="project" value="TreeGrafter"/>
</dbReference>
<protein>
    <submittedName>
        <fullName evidence="11">Unannotated protein</fullName>
    </submittedName>
</protein>
<dbReference type="Pfam" id="PF02775">
    <property type="entry name" value="TPP_enzyme_C"/>
    <property type="match status" value="1"/>
</dbReference>
<dbReference type="CDD" id="cd00568">
    <property type="entry name" value="TPP_enzymes"/>
    <property type="match status" value="1"/>
</dbReference>
<evidence type="ECO:0000313" key="7">
    <source>
        <dbReference type="EMBL" id="CAB4329400.1"/>
    </source>
</evidence>
<dbReference type="GO" id="GO:0030976">
    <property type="term" value="F:thiamine pyrophosphate binding"/>
    <property type="evidence" value="ECO:0007669"/>
    <property type="project" value="InterPro"/>
</dbReference>
<dbReference type="CDD" id="cd07035">
    <property type="entry name" value="TPP_PYR_POX_like"/>
    <property type="match status" value="1"/>
</dbReference>
<dbReference type="NCBIfam" id="NF006122">
    <property type="entry name" value="PRK08266.1"/>
    <property type="match status" value="1"/>
</dbReference>
<dbReference type="Pfam" id="PF00205">
    <property type="entry name" value="TPP_enzyme_M"/>
    <property type="match status" value="1"/>
</dbReference>
<reference evidence="11" key="1">
    <citation type="submission" date="2020-05" db="EMBL/GenBank/DDBJ databases">
        <authorList>
            <person name="Chiriac C."/>
            <person name="Salcher M."/>
            <person name="Ghai R."/>
            <person name="Kavagutti S V."/>
        </authorList>
    </citation>
    <scope>NUCLEOTIDE SEQUENCE</scope>
</reference>
<evidence type="ECO:0000256" key="3">
    <source>
        <dbReference type="RuleBase" id="RU362132"/>
    </source>
</evidence>
<dbReference type="InterPro" id="IPR029035">
    <property type="entry name" value="DHS-like_NAD/FAD-binding_dom"/>
</dbReference>
<dbReference type="InterPro" id="IPR045229">
    <property type="entry name" value="TPP_enz"/>
</dbReference>
<dbReference type="EMBL" id="CAEZTY010000001">
    <property type="protein sequence ID" value="CAB4574414.1"/>
    <property type="molecule type" value="Genomic_DNA"/>
</dbReference>
<name>A0A6J7J7Y6_9ZZZZ</name>
<dbReference type="GO" id="GO:0000287">
    <property type="term" value="F:magnesium ion binding"/>
    <property type="evidence" value="ECO:0007669"/>
    <property type="project" value="InterPro"/>
</dbReference>
<evidence type="ECO:0000259" key="4">
    <source>
        <dbReference type="Pfam" id="PF00205"/>
    </source>
</evidence>
<proteinExistence type="inferred from homology"/>
<feature type="domain" description="Thiamine pyrophosphate enzyme central" evidence="4">
    <location>
        <begin position="202"/>
        <end position="326"/>
    </location>
</feature>
<dbReference type="GO" id="GO:0003984">
    <property type="term" value="F:acetolactate synthase activity"/>
    <property type="evidence" value="ECO:0007669"/>
    <property type="project" value="TreeGrafter"/>
</dbReference>
<dbReference type="PROSITE" id="PS00187">
    <property type="entry name" value="TPP_ENZYMES"/>
    <property type="match status" value="1"/>
</dbReference>
<evidence type="ECO:0000259" key="5">
    <source>
        <dbReference type="Pfam" id="PF02775"/>
    </source>
</evidence>
<dbReference type="PANTHER" id="PTHR18968:SF167">
    <property type="entry name" value="ACETOLACTATE SYNTHASE LARGE SUBUNIT ILVB2-RELATED"/>
    <property type="match status" value="1"/>
</dbReference>
<evidence type="ECO:0000313" key="11">
    <source>
        <dbReference type="EMBL" id="CAB4938674.1"/>
    </source>
</evidence>
<dbReference type="EMBL" id="CAESAL010000001">
    <property type="protein sequence ID" value="CAB4329400.1"/>
    <property type="molecule type" value="Genomic_DNA"/>
</dbReference>
<dbReference type="EMBL" id="CAEZXY010000001">
    <property type="protein sequence ID" value="CAB4692220.1"/>
    <property type="molecule type" value="Genomic_DNA"/>
</dbReference>
<dbReference type="AlphaFoldDB" id="A0A6J7J7Y6"/>
<dbReference type="Pfam" id="PF02776">
    <property type="entry name" value="TPP_enzyme_N"/>
    <property type="match status" value="1"/>
</dbReference>
<dbReference type="InterPro" id="IPR012001">
    <property type="entry name" value="Thiamin_PyroP_enz_TPP-bd_dom"/>
</dbReference>
<evidence type="ECO:0000259" key="6">
    <source>
        <dbReference type="Pfam" id="PF02776"/>
    </source>
</evidence>
<dbReference type="InterPro" id="IPR000399">
    <property type="entry name" value="TPP-bd_CS"/>
</dbReference>
<dbReference type="GO" id="GO:0005948">
    <property type="term" value="C:acetolactate synthase complex"/>
    <property type="evidence" value="ECO:0007669"/>
    <property type="project" value="TreeGrafter"/>
</dbReference>
<dbReference type="EMBL" id="CAFBRD010000001">
    <property type="protein sequence ID" value="CAB5072564.1"/>
    <property type="molecule type" value="Genomic_DNA"/>
</dbReference>
<dbReference type="SUPFAM" id="SSF52518">
    <property type="entry name" value="Thiamin diphosphate-binding fold (THDP-binding)"/>
    <property type="match status" value="2"/>
</dbReference>
<evidence type="ECO:0000313" key="12">
    <source>
        <dbReference type="EMBL" id="CAB5072564.1"/>
    </source>
</evidence>
<evidence type="ECO:0000256" key="1">
    <source>
        <dbReference type="ARBA" id="ARBA00007812"/>
    </source>
</evidence>
<keyword evidence="2 3" id="KW-0786">Thiamine pyrophosphate</keyword>
<dbReference type="GO" id="GO:0009099">
    <property type="term" value="P:L-valine biosynthetic process"/>
    <property type="evidence" value="ECO:0007669"/>
    <property type="project" value="TreeGrafter"/>
</dbReference>
<evidence type="ECO:0000313" key="9">
    <source>
        <dbReference type="EMBL" id="CAB4610811.1"/>
    </source>
</evidence>
<organism evidence="11">
    <name type="scientific">freshwater metagenome</name>
    <dbReference type="NCBI Taxonomy" id="449393"/>
    <lineage>
        <taxon>unclassified sequences</taxon>
        <taxon>metagenomes</taxon>
        <taxon>ecological metagenomes</taxon>
    </lineage>
</organism>
<dbReference type="EMBL" id="CAEZVC010000001">
    <property type="protein sequence ID" value="CAB4610811.1"/>
    <property type="molecule type" value="Genomic_DNA"/>
</dbReference>
<dbReference type="Gene3D" id="3.40.50.1220">
    <property type="entry name" value="TPP-binding domain"/>
    <property type="match status" value="1"/>
</dbReference>
<evidence type="ECO:0000313" key="8">
    <source>
        <dbReference type="EMBL" id="CAB4574414.1"/>
    </source>
</evidence>
<dbReference type="InterPro" id="IPR011766">
    <property type="entry name" value="TPP_enzyme_TPP-bd"/>
</dbReference>
<gene>
    <name evidence="8" type="ORF">UFOPK1762_00038</name>
    <name evidence="9" type="ORF">UFOPK1906_00017</name>
    <name evidence="10" type="ORF">UFOPK2624_00044</name>
    <name evidence="7" type="ORF">UFOPK3331_00030</name>
    <name evidence="11" type="ORF">UFOPK3785_00022</name>
    <name evidence="12" type="ORF">UFOPK4371_00030</name>
</gene>
<dbReference type="InterPro" id="IPR012000">
    <property type="entry name" value="Thiamin_PyroP_enz_cen_dom"/>
</dbReference>
<evidence type="ECO:0000256" key="2">
    <source>
        <dbReference type="ARBA" id="ARBA00023052"/>
    </source>
</evidence>
<dbReference type="InterPro" id="IPR029061">
    <property type="entry name" value="THDP-binding"/>
</dbReference>